<dbReference type="InterPro" id="IPR019859">
    <property type="entry name" value="Motility-assoc_prot_GldM"/>
</dbReference>
<dbReference type="OrthoDB" id="1490890at2"/>
<dbReference type="Pfam" id="PF12080">
    <property type="entry name" value="GldM_4th"/>
    <property type="match status" value="1"/>
</dbReference>
<evidence type="ECO:0000259" key="2">
    <source>
        <dbReference type="Pfam" id="PF12081"/>
    </source>
</evidence>
<dbReference type="NCBIfam" id="TIGR03517">
    <property type="entry name" value="GldM_gliding"/>
    <property type="match status" value="1"/>
</dbReference>
<feature type="domain" description="Gliding motility-associated protein GldM first immunoglobulin-like" evidence="3">
    <location>
        <begin position="224"/>
        <end position="326"/>
    </location>
</feature>
<keyword evidence="6" id="KW-1185">Reference proteome</keyword>
<evidence type="ECO:0000259" key="4">
    <source>
        <dbReference type="Pfam" id="PF21602"/>
    </source>
</evidence>
<dbReference type="Pfam" id="PF21601">
    <property type="entry name" value="GldM_2nd"/>
    <property type="match status" value="1"/>
</dbReference>
<name>A0A4Q9FC08_9FLAO</name>
<reference evidence="5 6" key="1">
    <citation type="submission" date="2019-02" db="EMBL/GenBank/DDBJ databases">
        <title>Hyunsoonleella sp., isolated from marine sediment.</title>
        <authorList>
            <person name="Liu B.-T."/>
        </authorList>
    </citation>
    <scope>NUCLEOTIDE SEQUENCE [LARGE SCALE GENOMIC DNA]</scope>
    <source>
        <strain evidence="5 6">T58</strain>
    </source>
</reference>
<dbReference type="Pfam" id="PF12081">
    <property type="entry name" value="GldM_1st"/>
    <property type="match status" value="1"/>
</dbReference>
<dbReference type="Pfam" id="PF21602">
    <property type="entry name" value="GldM_3rd"/>
    <property type="match status" value="1"/>
</dbReference>
<organism evidence="5 6">
    <name type="scientific">Hyunsoonleella flava</name>
    <dbReference type="NCBI Taxonomy" id="2527939"/>
    <lineage>
        <taxon>Bacteria</taxon>
        <taxon>Pseudomonadati</taxon>
        <taxon>Bacteroidota</taxon>
        <taxon>Flavobacteriia</taxon>
        <taxon>Flavobacteriales</taxon>
        <taxon>Flavobacteriaceae</taxon>
    </lineage>
</organism>
<sequence>MAGGNLSPRQKMINLMYLIFIAMLALNMSKEVLSAFGLMNEKLTESNEATEARNANFVASLDQKAADAPEKYKPLKQKADQIDKLAHDFDSYLTELKGKMTAKIEDPTDYEIMDKGDYLDQNFFKGDKIKEEGQEFLRHMKDFREGVAKVLAGEKGMESVIEEVNNKFNTDQVKNRDGVKQDWLDYHYKGFPLVASLTKMTQLQADIKTTESEILSKMLEGELSSQVSMTNYTTLMETSKSAYFNGEQFDGQIVLGRKDATTKPKRVELTLDGRKLTENQYSIEDGKVKLKVGTGGVGEHKIEGKLIFGEGGEEIEVPVSSSFATVAKPNAATISADKMNVVYRGVKNPMTISFAGIPDNKVAASAQGLSRAGGSKYVMDATSIKGREVTINVTGTLPDGGKVSDNAKFRIKDLPRPTGTIRGQTSAKMQRQSLEKSTIGAMFEDFDFELPLRVSGFKFKVPGQPTITVRGNKLDSRAKSALRKAKRGSGVQIFDIEAKASGVSVILKKVSPVFIELTN</sequence>
<dbReference type="InterPro" id="IPR048406">
    <property type="entry name" value="GldM_Ig-like-2"/>
</dbReference>
<proteinExistence type="predicted"/>
<dbReference type="InterPro" id="IPR022720">
    <property type="entry name" value="Motility-assoc_prot_GldM_N"/>
</dbReference>
<evidence type="ECO:0000259" key="1">
    <source>
        <dbReference type="Pfam" id="PF12080"/>
    </source>
</evidence>
<feature type="domain" description="Gliding motility-associated protein GldM C-terminal" evidence="1">
    <location>
        <begin position="415"/>
        <end position="517"/>
    </location>
</feature>
<accession>A0A4Q9FC08</accession>
<comment type="caution">
    <text evidence="5">The sequence shown here is derived from an EMBL/GenBank/DDBJ whole genome shotgun (WGS) entry which is preliminary data.</text>
</comment>
<dbReference type="EMBL" id="SIRT01000009">
    <property type="protein sequence ID" value="TBN02740.1"/>
    <property type="molecule type" value="Genomic_DNA"/>
</dbReference>
<protein>
    <submittedName>
        <fullName evidence="5">Gliding motility protein GldM</fullName>
    </submittedName>
</protein>
<evidence type="ECO:0000313" key="5">
    <source>
        <dbReference type="EMBL" id="TBN02740.1"/>
    </source>
</evidence>
<feature type="domain" description="Gliding motility-associated protein GldM second immunoglobulin-like" evidence="4">
    <location>
        <begin position="332"/>
        <end position="412"/>
    </location>
</feature>
<dbReference type="InterPro" id="IPR048405">
    <property type="entry name" value="GldM_Ig-like-1"/>
</dbReference>
<dbReference type="RefSeq" id="WP_130964693.1">
    <property type="nucleotide sequence ID" value="NZ_SIRT01000009.1"/>
</dbReference>
<dbReference type="AlphaFoldDB" id="A0A4Q9FC08"/>
<dbReference type="Proteomes" id="UP000291142">
    <property type="component" value="Unassembled WGS sequence"/>
</dbReference>
<feature type="domain" description="Gliding motility-associated protein GldM N-terminal" evidence="2">
    <location>
        <begin position="31"/>
        <end position="220"/>
    </location>
</feature>
<gene>
    <name evidence="5" type="primary">gldM</name>
    <name evidence="5" type="ORF">EYD45_11485</name>
</gene>
<dbReference type="InterPro" id="IPR022719">
    <property type="entry name" value="Motility-assoc_prot_GldM_C"/>
</dbReference>
<evidence type="ECO:0000313" key="6">
    <source>
        <dbReference type="Proteomes" id="UP000291142"/>
    </source>
</evidence>
<evidence type="ECO:0000259" key="3">
    <source>
        <dbReference type="Pfam" id="PF21601"/>
    </source>
</evidence>